<evidence type="ECO:0000256" key="3">
    <source>
        <dbReference type="ARBA" id="ARBA00022692"/>
    </source>
</evidence>
<dbReference type="Proteomes" id="UP001156882">
    <property type="component" value="Unassembled WGS sequence"/>
</dbReference>
<evidence type="ECO:0000313" key="9">
    <source>
        <dbReference type="Proteomes" id="UP001156882"/>
    </source>
</evidence>
<dbReference type="PANTHER" id="PTHR22911">
    <property type="entry name" value="ACYL-MALONYL CONDENSING ENZYME-RELATED"/>
    <property type="match status" value="1"/>
</dbReference>
<keyword evidence="5 6" id="KW-0472">Membrane</keyword>
<dbReference type="EMBL" id="BSPC01000051">
    <property type="protein sequence ID" value="GLS21525.1"/>
    <property type="molecule type" value="Genomic_DNA"/>
</dbReference>
<organism evidence="8 9">
    <name type="scientific">Labrys miyagiensis</name>
    <dbReference type="NCBI Taxonomy" id="346912"/>
    <lineage>
        <taxon>Bacteria</taxon>
        <taxon>Pseudomonadati</taxon>
        <taxon>Pseudomonadota</taxon>
        <taxon>Alphaproteobacteria</taxon>
        <taxon>Hyphomicrobiales</taxon>
        <taxon>Xanthobacteraceae</taxon>
        <taxon>Labrys</taxon>
    </lineage>
</organism>
<feature type="transmembrane region" description="Helical" evidence="6">
    <location>
        <begin position="230"/>
        <end position="247"/>
    </location>
</feature>
<comment type="caution">
    <text evidence="8">The sequence shown here is derived from an EMBL/GenBank/DDBJ whole genome shotgun (WGS) entry which is preliminary data.</text>
</comment>
<keyword evidence="3 6" id="KW-0812">Transmembrane</keyword>
<dbReference type="Gene3D" id="1.10.3730.20">
    <property type="match status" value="1"/>
</dbReference>
<sequence length="284" mass="29498">MLAGTAAFVVGDSFMKIATEDLPPFEVLFLRGIAASFFCTALVLIRREGANLAGTLNVRSLLRAACEAASTLCYVVALAKMPIADVIAILQTAPLILIIGAAWILRERIGLTRVFLALLGFAGAILVAQPSTSGVSAAVPFAFCAAFLVAARDLVGRGIATHIPVTVITLATTIMVMAVAGVMSAAVENWVTPSGYNSAFLVSAALFVTLGHGGLLLAYRLGSTASIAPFFYSFALWGVLSGLIIWAELPNALALAGIALIVASGTVLVMIDQRRHPVPVSEAL</sequence>
<evidence type="ECO:0000256" key="4">
    <source>
        <dbReference type="ARBA" id="ARBA00022989"/>
    </source>
</evidence>
<feature type="transmembrane region" description="Helical" evidence="6">
    <location>
        <begin position="56"/>
        <end position="77"/>
    </location>
</feature>
<keyword evidence="9" id="KW-1185">Reference proteome</keyword>
<evidence type="ECO:0000256" key="5">
    <source>
        <dbReference type="ARBA" id="ARBA00023136"/>
    </source>
</evidence>
<evidence type="ECO:0000313" key="8">
    <source>
        <dbReference type="EMBL" id="GLS21525.1"/>
    </source>
</evidence>
<accession>A0ABQ6CNY5</accession>
<feature type="transmembrane region" description="Helical" evidence="6">
    <location>
        <begin position="83"/>
        <end position="104"/>
    </location>
</feature>
<reference evidence="9" key="1">
    <citation type="journal article" date="2019" name="Int. J. Syst. Evol. Microbiol.">
        <title>The Global Catalogue of Microorganisms (GCM) 10K type strain sequencing project: providing services to taxonomists for standard genome sequencing and annotation.</title>
        <authorList>
            <consortium name="The Broad Institute Genomics Platform"/>
            <consortium name="The Broad Institute Genome Sequencing Center for Infectious Disease"/>
            <person name="Wu L."/>
            <person name="Ma J."/>
        </authorList>
    </citation>
    <scope>NUCLEOTIDE SEQUENCE [LARGE SCALE GENOMIC DNA]</scope>
    <source>
        <strain evidence="9">NBRC 101365</strain>
    </source>
</reference>
<feature type="transmembrane region" description="Helical" evidence="6">
    <location>
        <begin position="25"/>
        <end position="44"/>
    </location>
</feature>
<feature type="transmembrane region" description="Helical" evidence="6">
    <location>
        <begin position="253"/>
        <end position="271"/>
    </location>
</feature>
<proteinExistence type="inferred from homology"/>
<dbReference type="SUPFAM" id="SSF103481">
    <property type="entry name" value="Multidrug resistance efflux transporter EmrE"/>
    <property type="match status" value="2"/>
</dbReference>
<protein>
    <recommendedName>
        <fullName evidence="7">EamA domain-containing protein</fullName>
    </recommendedName>
</protein>
<comment type="subcellular location">
    <subcellularLocation>
        <location evidence="1">Membrane</location>
        <topology evidence="1">Multi-pass membrane protein</topology>
    </subcellularLocation>
</comment>
<feature type="transmembrane region" description="Helical" evidence="6">
    <location>
        <begin position="199"/>
        <end position="218"/>
    </location>
</feature>
<dbReference type="InterPro" id="IPR037185">
    <property type="entry name" value="EmrE-like"/>
</dbReference>
<feature type="transmembrane region" description="Helical" evidence="6">
    <location>
        <begin position="134"/>
        <end position="151"/>
    </location>
</feature>
<gene>
    <name evidence="8" type="ORF">GCM10007874_45420</name>
</gene>
<dbReference type="InterPro" id="IPR000620">
    <property type="entry name" value="EamA_dom"/>
</dbReference>
<evidence type="ECO:0000259" key="7">
    <source>
        <dbReference type="Pfam" id="PF00892"/>
    </source>
</evidence>
<dbReference type="PANTHER" id="PTHR22911:SF6">
    <property type="entry name" value="SOLUTE CARRIER FAMILY 35 MEMBER G1"/>
    <property type="match status" value="1"/>
</dbReference>
<name>A0ABQ6CNY5_9HYPH</name>
<feature type="transmembrane region" description="Helical" evidence="6">
    <location>
        <begin position="163"/>
        <end position="187"/>
    </location>
</feature>
<evidence type="ECO:0000256" key="2">
    <source>
        <dbReference type="ARBA" id="ARBA00009853"/>
    </source>
</evidence>
<keyword evidence="4 6" id="KW-1133">Transmembrane helix</keyword>
<comment type="similarity">
    <text evidence="2">Belongs to the drug/metabolite transporter (DMT) superfamily. 10 TMS drug/metabolite exporter (DME) (TC 2.A.7.3) family.</text>
</comment>
<evidence type="ECO:0000256" key="6">
    <source>
        <dbReference type="SAM" id="Phobius"/>
    </source>
</evidence>
<feature type="domain" description="EamA" evidence="7">
    <location>
        <begin position="2"/>
        <end position="127"/>
    </location>
</feature>
<dbReference type="Pfam" id="PF00892">
    <property type="entry name" value="EamA"/>
    <property type="match status" value="1"/>
</dbReference>
<evidence type="ECO:0000256" key="1">
    <source>
        <dbReference type="ARBA" id="ARBA00004141"/>
    </source>
</evidence>
<feature type="transmembrane region" description="Helical" evidence="6">
    <location>
        <begin position="111"/>
        <end position="128"/>
    </location>
</feature>